<reference evidence="1 2" key="1">
    <citation type="submission" date="2019-09" db="EMBL/GenBank/DDBJ databases">
        <authorList>
            <person name="Park J.-S."/>
            <person name="Choi H.-J."/>
        </authorList>
    </citation>
    <scope>NUCLEOTIDE SEQUENCE [LARGE SCALE GENOMIC DNA]</scope>
    <source>
        <strain evidence="1 2">176SS1-4</strain>
    </source>
</reference>
<name>A0A5J5GR07_9RHOB</name>
<accession>A0A5J5GR07</accession>
<organism evidence="1 2">
    <name type="scientific">Histidinibacterium aquaticum</name>
    <dbReference type="NCBI Taxonomy" id="2613962"/>
    <lineage>
        <taxon>Bacteria</taxon>
        <taxon>Pseudomonadati</taxon>
        <taxon>Pseudomonadota</taxon>
        <taxon>Alphaproteobacteria</taxon>
        <taxon>Rhodobacterales</taxon>
        <taxon>Paracoccaceae</taxon>
        <taxon>Histidinibacterium</taxon>
    </lineage>
</organism>
<dbReference type="Proteomes" id="UP000326554">
    <property type="component" value="Unassembled WGS sequence"/>
</dbReference>
<protein>
    <submittedName>
        <fullName evidence="1">Uncharacterized protein</fullName>
    </submittedName>
</protein>
<dbReference type="RefSeq" id="WP_150444001.1">
    <property type="nucleotide sequence ID" value="NZ_VYQE01000001.1"/>
</dbReference>
<dbReference type="AlphaFoldDB" id="A0A5J5GR07"/>
<comment type="caution">
    <text evidence="1">The sequence shown here is derived from an EMBL/GenBank/DDBJ whole genome shotgun (WGS) entry which is preliminary data.</text>
</comment>
<proteinExistence type="predicted"/>
<keyword evidence="2" id="KW-1185">Reference proteome</keyword>
<evidence type="ECO:0000313" key="1">
    <source>
        <dbReference type="EMBL" id="KAA9010515.1"/>
    </source>
</evidence>
<gene>
    <name evidence="1" type="ORF">F3S47_04525</name>
</gene>
<evidence type="ECO:0000313" key="2">
    <source>
        <dbReference type="Proteomes" id="UP000326554"/>
    </source>
</evidence>
<sequence>MTEIEFPSSHLYPGAVGRLASGAEAIAASGQKVALSFADGSRAAGRLSGDRLKVEGYQTVAGTEIEAKAWRVTLEDGALRITDRL</sequence>
<dbReference type="EMBL" id="VYQE01000001">
    <property type="protein sequence ID" value="KAA9010515.1"/>
    <property type="molecule type" value="Genomic_DNA"/>
</dbReference>